<sequence length="451" mass="48006">MAPRGRHRRHRPSPVSRASLTVTAGGAGIALPLIGVSHVQAAPVDTWEKVAACESSGRWNVNTGNGYFGGLQFAQSTWLAFGGARYAERADQASKEEQIAVAEKVLAGQGPGAWPTCSAEAGLTRETAEDRATRSAPRPQSQREALTERSVAQRLPEQPRTEDPAGQEHRRGNETHAVVRGETLSSIAADHGVRGGWPHLYERNRETVGADPDLILPGQRLHLNPAPPATPDDGPKQPESAPSDAAQKESAAEREGTEKPEKKPEAPRQERATAKKPAAEKPEKTEKAEKPEKKAEKTRQKEDAEASRQAPKRSAQAAYSSPLPGAAPGTAYRVTGSSWSSGYHTGVDFPVPTGTSVKAVTRATVVSAGWAGAYGYQVVLKHDDGRFSQYAHLSALTVRAGQRVDAGQSVGRSGNTGNSTGPHLHFEIRTGSGYGSDIDPVAYLRHHGVGI</sequence>
<dbReference type="Gene3D" id="3.10.350.10">
    <property type="entry name" value="LysM domain"/>
    <property type="match status" value="1"/>
</dbReference>
<name>A0A927EX05_9ACTN</name>
<proteinExistence type="inferred from homology"/>
<dbReference type="Pfam" id="PF06737">
    <property type="entry name" value="Transglycosylas"/>
    <property type="match status" value="1"/>
</dbReference>
<protein>
    <submittedName>
        <fullName evidence="5">Transglycosylase family protein</fullName>
    </submittedName>
</protein>
<organism evidence="5 6">
    <name type="scientific">Streptomyces chumphonensis</name>
    <dbReference type="NCBI Taxonomy" id="1214925"/>
    <lineage>
        <taxon>Bacteria</taxon>
        <taxon>Bacillati</taxon>
        <taxon>Actinomycetota</taxon>
        <taxon>Actinomycetes</taxon>
        <taxon>Kitasatosporales</taxon>
        <taxon>Streptomycetaceae</taxon>
        <taxon>Streptomyces</taxon>
    </lineage>
</organism>
<keyword evidence="6" id="KW-1185">Reference proteome</keyword>
<dbReference type="CDD" id="cd12797">
    <property type="entry name" value="M23_peptidase"/>
    <property type="match status" value="1"/>
</dbReference>
<dbReference type="CDD" id="cd13925">
    <property type="entry name" value="RPF"/>
    <property type="match status" value="1"/>
</dbReference>
<feature type="compositionally biased region" description="Basic and acidic residues" evidence="3">
    <location>
        <begin position="246"/>
        <end position="306"/>
    </location>
</feature>
<evidence type="ECO:0000259" key="4">
    <source>
        <dbReference type="PROSITE" id="PS51782"/>
    </source>
</evidence>
<gene>
    <name evidence="5" type="ORF">IF129_06390</name>
</gene>
<dbReference type="EMBL" id="JACXYU010000002">
    <property type="protein sequence ID" value="MBD3931188.1"/>
    <property type="molecule type" value="Genomic_DNA"/>
</dbReference>
<dbReference type="SUPFAM" id="SSF53955">
    <property type="entry name" value="Lysozyme-like"/>
    <property type="match status" value="1"/>
</dbReference>
<evidence type="ECO:0000256" key="1">
    <source>
        <dbReference type="ARBA" id="ARBA00010830"/>
    </source>
</evidence>
<dbReference type="SUPFAM" id="SSF51261">
    <property type="entry name" value="Duplicated hybrid motif"/>
    <property type="match status" value="1"/>
</dbReference>
<dbReference type="InterPro" id="IPR010618">
    <property type="entry name" value="RPF"/>
</dbReference>
<feature type="region of interest" description="Disordered" evidence="3">
    <location>
        <begin position="124"/>
        <end position="175"/>
    </location>
</feature>
<accession>A0A927EX05</accession>
<keyword evidence="2" id="KW-0378">Hydrolase</keyword>
<dbReference type="Pfam" id="PF01551">
    <property type="entry name" value="Peptidase_M23"/>
    <property type="match status" value="1"/>
</dbReference>
<dbReference type="PANTHER" id="PTHR21666">
    <property type="entry name" value="PEPTIDASE-RELATED"/>
    <property type="match status" value="1"/>
</dbReference>
<dbReference type="InterPro" id="IPR018392">
    <property type="entry name" value="LysM"/>
</dbReference>
<dbReference type="InterPro" id="IPR050570">
    <property type="entry name" value="Cell_wall_metabolism_enzyme"/>
</dbReference>
<dbReference type="SMART" id="SM00257">
    <property type="entry name" value="LysM"/>
    <property type="match status" value="1"/>
</dbReference>
<dbReference type="AlphaFoldDB" id="A0A927EX05"/>
<feature type="domain" description="LysM" evidence="4">
    <location>
        <begin position="174"/>
        <end position="223"/>
    </location>
</feature>
<dbReference type="FunFam" id="2.70.70.10:FF:000013">
    <property type="entry name" value="Peptidase family M23"/>
    <property type="match status" value="1"/>
</dbReference>
<dbReference type="InterPro" id="IPR016047">
    <property type="entry name" value="M23ase_b-sheet_dom"/>
</dbReference>
<reference evidence="5" key="1">
    <citation type="submission" date="2020-09" db="EMBL/GenBank/DDBJ databases">
        <title>Secondary metabolite and genome analysis of marine Streptomyces chumphonensis KK1-2T.</title>
        <authorList>
            <person name="Phongsopitanun W."/>
            <person name="Kanchanasin P."/>
            <person name="Pittayakhajonwut P."/>
            <person name="Suwanborirux K."/>
            <person name="Tanasupawat S."/>
        </authorList>
    </citation>
    <scope>NUCLEOTIDE SEQUENCE</scope>
    <source>
        <strain evidence="5">KK1-2</strain>
    </source>
</reference>
<dbReference type="Proteomes" id="UP000632289">
    <property type="component" value="Unassembled WGS sequence"/>
</dbReference>
<dbReference type="InterPro" id="IPR036779">
    <property type="entry name" value="LysM_dom_sf"/>
</dbReference>
<dbReference type="InterPro" id="IPR011055">
    <property type="entry name" value="Dup_hybrid_motif"/>
</dbReference>
<evidence type="ECO:0000256" key="2">
    <source>
        <dbReference type="ARBA" id="ARBA00022801"/>
    </source>
</evidence>
<dbReference type="PROSITE" id="PS51782">
    <property type="entry name" value="LYSM"/>
    <property type="match status" value="1"/>
</dbReference>
<evidence type="ECO:0000313" key="5">
    <source>
        <dbReference type="EMBL" id="MBD3931188.1"/>
    </source>
</evidence>
<dbReference type="InterPro" id="IPR023346">
    <property type="entry name" value="Lysozyme-like_dom_sf"/>
</dbReference>
<evidence type="ECO:0000313" key="6">
    <source>
        <dbReference type="Proteomes" id="UP000632289"/>
    </source>
</evidence>
<feature type="region of interest" description="Disordered" evidence="3">
    <location>
        <begin position="210"/>
        <end position="327"/>
    </location>
</feature>
<dbReference type="PANTHER" id="PTHR21666:SF270">
    <property type="entry name" value="MUREIN HYDROLASE ACTIVATOR ENVC"/>
    <property type="match status" value="1"/>
</dbReference>
<evidence type="ECO:0000256" key="3">
    <source>
        <dbReference type="SAM" id="MobiDB-lite"/>
    </source>
</evidence>
<comment type="similarity">
    <text evidence="1">Belongs to the transglycosylase family. Rpf subfamily.</text>
</comment>
<comment type="caution">
    <text evidence="5">The sequence shown here is derived from an EMBL/GenBank/DDBJ whole genome shotgun (WGS) entry which is preliminary data.</text>
</comment>
<dbReference type="Gene3D" id="1.10.530.10">
    <property type="match status" value="1"/>
</dbReference>
<feature type="compositionally biased region" description="Basic and acidic residues" evidence="3">
    <location>
        <begin position="157"/>
        <end position="175"/>
    </location>
</feature>
<dbReference type="RefSeq" id="WP_191208492.1">
    <property type="nucleotide sequence ID" value="NZ_BAABKL010000032.1"/>
</dbReference>
<dbReference type="CDD" id="cd00118">
    <property type="entry name" value="LysM"/>
    <property type="match status" value="1"/>
</dbReference>
<dbReference type="Gene3D" id="2.70.70.10">
    <property type="entry name" value="Glucose Permease (Domain IIA)"/>
    <property type="match status" value="1"/>
</dbReference>
<dbReference type="GO" id="GO:0004222">
    <property type="term" value="F:metalloendopeptidase activity"/>
    <property type="evidence" value="ECO:0007669"/>
    <property type="project" value="TreeGrafter"/>
</dbReference>